<dbReference type="EMBL" id="LRGB01000146">
    <property type="protein sequence ID" value="KZS20612.1"/>
    <property type="molecule type" value="Genomic_DNA"/>
</dbReference>
<keyword evidence="1" id="KW-0472">Membrane</keyword>
<accession>A0A162RLK6</accession>
<reference evidence="2 3" key="1">
    <citation type="submission" date="2016-03" db="EMBL/GenBank/DDBJ databases">
        <title>EvidentialGene: Evidence-directed Construction of Genes on Genomes.</title>
        <authorList>
            <person name="Gilbert D.G."/>
            <person name="Choi J.-H."/>
            <person name="Mockaitis K."/>
            <person name="Colbourne J."/>
            <person name="Pfrender M."/>
        </authorList>
    </citation>
    <scope>NUCLEOTIDE SEQUENCE [LARGE SCALE GENOMIC DNA]</scope>
    <source>
        <strain evidence="2 3">Xinb3</strain>
        <tissue evidence="2">Complete organism</tissue>
    </source>
</reference>
<keyword evidence="1" id="KW-1133">Transmembrane helix</keyword>
<evidence type="ECO:0000313" key="2">
    <source>
        <dbReference type="EMBL" id="KZS20612.1"/>
    </source>
</evidence>
<comment type="caution">
    <text evidence="2">The sequence shown here is derived from an EMBL/GenBank/DDBJ whole genome shotgun (WGS) entry which is preliminary data.</text>
</comment>
<protein>
    <submittedName>
        <fullName evidence="2">Uncharacterized protein</fullName>
    </submittedName>
</protein>
<dbReference type="AlphaFoldDB" id="A0A162RLK6"/>
<sequence length="89" mass="10332">MCAIHLRWFSWRHQWLYYSLLVGGGVFAGACSWVHLAVLSQWSLGIPNELVFAGYCCWYDYFTPRECSWAGEFIAVSRVDLDSWSLPFT</sequence>
<evidence type="ECO:0000313" key="3">
    <source>
        <dbReference type="Proteomes" id="UP000076858"/>
    </source>
</evidence>
<dbReference type="Proteomes" id="UP000076858">
    <property type="component" value="Unassembled WGS sequence"/>
</dbReference>
<organism evidence="2 3">
    <name type="scientific">Daphnia magna</name>
    <dbReference type="NCBI Taxonomy" id="35525"/>
    <lineage>
        <taxon>Eukaryota</taxon>
        <taxon>Metazoa</taxon>
        <taxon>Ecdysozoa</taxon>
        <taxon>Arthropoda</taxon>
        <taxon>Crustacea</taxon>
        <taxon>Branchiopoda</taxon>
        <taxon>Diplostraca</taxon>
        <taxon>Cladocera</taxon>
        <taxon>Anomopoda</taxon>
        <taxon>Daphniidae</taxon>
        <taxon>Daphnia</taxon>
    </lineage>
</organism>
<dbReference type="PROSITE" id="PS51257">
    <property type="entry name" value="PROKAR_LIPOPROTEIN"/>
    <property type="match status" value="1"/>
</dbReference>
<keyword evidence="3" id="KW-1185">Reference proteome</keyword>
<evidence type="ECO:0000256" key="1">
    <source>
        <dbReference type="SAM" id="Phobius"/>
    </source>
</evidence>
<feature type="transmembrane region" description="Helical" evidence="1">
    <location>
        <begin position="15"/>
        <end position="39"/>
    </location>
</feature>
<keyword evidence="1" id="KW-0812">Transmembrane</keyword>
<proteinExistence type="predicted"/>
<gene>
    <name evidence="2" type="ORF">APZ42_012671</name>
</gene>
<name>A0A162RLK6_9CRUS</name>